<evidence type="ECO:0000256" key="4">
    <source>
        <dbReference type="ARBA" id="ARBA00022806"/>
    </source>
</evidence>
<dbReference type="Pfam" id="PF00271">
    <property type="entry name" value="Helicase_C"/>
    <property type="match status" value="1"/>
</dbReference>
<sequence>MQAQGRKSVNIESRRILKLYSWKKKRSILGISYRLFEQLSGAQKTGSVDEMGKSFTSFLELFNTICLVRPTFAASIESTKFSRDLPRNQGRKSNGEKWKWNSLASSNGKVVDDKEKHATEVKAQIAPFVHVYKGSVLQDSLPGLRNSVVVLHPTPLQERFHKRIQVVKELFRYENLEALISFHPSLLLKEDAFSADQRRLQELKLNPDAGVKAKFVMELIRLSDALKEKVLVFSQYIDPLKLTRDLLKSQFQWTEGEEVLYMDGKSDMKQRQSSMKVFNDPCCKAKVLLASTKACSEGISLVGASRVVSLDVTWNPSVERQAISRAYRLGQKKVVFVYHLLMDRTNEEHKVAKLTRVVCLSWCFLIQTRRRFLRRKSEPQFLRIKSCKRWLSTGN</sequence>
<name>A0A314Z5F6_PRUYE</name>
<dbReference type="PANTHER" id="PTHR45821">
    <property type="entry name" value="SNF2 DOMAIN-CONTAINING PROTEIN CLASSY 2-RELATED"/>
    <property type="match status" value="1"/>
</dbReference>
<dbReference type="InterPro" id="IPR027417">
    <property type="entry name" value="P-loop_NTPase"/>
</dbReference>
<evidence type="ECO:0000259" key="7">
    <source>
        <dbReference type="PROSITE" id="PS51194"/>
    </source>
</evidence>
<keyword evidence="3" id="KW-0378">Hydrolase</keyword>
<dbReference type="CDD" id="cd18793">
    <property type="entry name" value="SF2_C_SNF"/>
    <property type="match status" value="1"/>
</dbReference>
<dbReference type="GO" id="GO:0004386">
    <property type="term" value="F:helicase activity"/>
    <property type="evidence" value="ECO:0007669"/>
    <property type="project" value="UniProtKB-KW"/>
</dbReference>
<evidence type="ECO:0000256" key="2">
    <source>
        <dbReference type="ARBA" id="ARBA00022741"/>
    </source>
</evidence>
<dbReference type="SUPFAM" id="SSF52540">
    <property type="entry name" value="P-loop containing nucleoside triphosphate hydrolases"/>
    <property type="match status" value="1"/>
</dbReference>
<dbReference type="PROSITE" id="PS51194">
    <property type="entry name" value="HELICASE_CTER"/>
    <property type="match status" value="1"/>
</dbReference>
<keyword evidence="4" id="KW-0347">Helicase</keyword>
<keyword evidence="2" id="KW-0547">Nucleotide-binding</keyword>
<dbReference type="InterPro" id="IPR044567">
    <property type="entry name" value="CLSY/DRD1"/>
</dbReference>
<evidence type="ECO:0000256" key="6">
    <source>
        <dbReference type="ARBA" id="ARBA00023242"/>
    </source>
</evidence>
<proteinExistence type="predicted"/>
<dbReference type="STRING" id="2094558.A0A314Z5F6"/>
<keyword evidence="5" id="KW-0067">ATP-binding</keyword>
<keyword evidence="6" id="KW-0539">Nucleus</keyword>
<gene>
    <name evidence="8" type="ORF">Pyn_00138</name>
</gene>
<dbReference type="GO" id="GO:0005634">
    <property type="term" value="C:nucleus"/>
    <property type="evidence" value="ECO:0007669"/>
    <property type="project" value="UniProtKB-SubCell"/>
</dbReference>
<reference evidence="8 9" key="1">
    <citation type="submission" date="2018-02" db="EMBL/GenBank/DDBJ databases">
        <title>Draft genome of wild Prunus yedoensis var. nudiflora.</title>
        <authorList>
            <person name="Baek S."/>
            <person name="Kim J.-H."/>
            <person name="Choi K."/>
            <person name="Kim G.-B."/>
            <person name="Cho A."/>
            <person name="Jang H."/>
            <person name="Shin C.-H."/>
            <person name="Yu H.-J."/>
            <person name="Mun J.-H."/>
        </authorList>
    </citation>
    <scope>NUCLEOTIDE SEQUENCE [LARGE SCALE GENOMIC DNA]</scope>
    <source>
        <strain evidence="9">cv. Jeju island</strain>
        <tissue evidence="8">Leaf</tissue>
    </source>
</reference>
<evidence type="ECO:0000256" key="5">
    <source>
        <dbReference type="ARBA" id="ARBA00022840"/>
    </source>
</evidence>
<dbReference type="InterPro" id="IPR049730">
    <property type="entry name" value="SNF2/RAD54-like_C"/>
</dbReference>
<evidence type="ECO:0000256" key="3">
    <source>
        <dbReference type="ARBA" id="ARBA00022801"/>
    </source>
</evidence>
<keyword evidence="9" id="KW-1185">Reference proteome</keyword>
<organism evidence="8 9">
    <name type="scientific">Prunus yedoensis var. nudiflora</name>
    <dbReference type="NCBI Taxonomy" id="2094558"/>
    <lineage>
        <taxon>Eukaryota</taxon>
        <taxon>Viridiplantae</taxon>
        <taxon>Streptophyta</taxon>
        <taxon>Embryophyta</taxon>
        <taxon>Tracheophyta</taxon>
        <taxon>Spermatophyta</taxon>
        <taxon>Magnoliopsida</taxon>
        <taxon>eudicotyledons</taxon>
        <taxon>Gunneridae</taxon>
        <taxon>Pentapetalae</taxon>
        <taxon>rosids</taxon>
        <taxon>fabids</taxon>
        <taxon>Rosales</taxon>
        <taxon>Rosaceae</taxon>
        <taxon>Amygdaloideae</taxon>
        <taxon>Amygdaleae</taxon>
        <taxon>Prunus</taxon>
    </lineage>
</organism>
<comment type="caution">
    <text evidence="8">The sequence shown here is derived from an EMBL/GenBank/DDBJ whole genome shotgun (WGS) entry which is preliminary data.</text>
</comment>
<feature type="domain" description="Helicase C-terminal" evidence="7">
    <location>
        <begin position="218"/>
        <end position="385"/>
    </location>
</feature>
<dbReference type="InterPro" id="IPR001650">
    <property type="entry name" value="Helicase_C-like"/>
</dbReference>
<dbReference type="Gene3D" id="3.40.50.300">
    <property type="entry name" value="P-loop containing nucleotide triphosphate hydrolases"/>
    <property type="match status" value="1"/>
</dbReference>
<comment type="subcellular location">
    <subcellularLocation>
        <location evidence="1">Nucleus</location>
    </subcellularLocation>
</comment>
<dbReference type="AlphaFoldDB" id="A0A314Z5F6"/>
<accession>A0A314Z5F6</accession>
<dbReference type="GO" id="GO:0005524">
    <property type="term" value="F:ATP binding"/>
    <property type="evidence" value="ECO:0007669"/>
    <property type="project" value="UniProtKB-KW"/>
</dbReference>
<dbReference type="Proteomes" id="UP000250321">
    <property type="component" value="Unassembled WGS sequence"/>
</dbReference>
<evidence type="ECO:0000313" key="8">
    <source>
        <dbReference type="EMBL" id="PQQ12428.1"/>
    </source>
</evidence>
<protein>
    <submittedName>
        <fullName evidence="8">SNF2 domain-containing protein CLASSY 4</fullName>
    </submittedName>
</protein>
<dbReference type="SMART" id="SM00490">
    <property type="entry name" value="HELICc"/>
    <property type="match status" value="1"/>
</dbReference>
<dbReference type="GO" id="GO:0080188">
    <property type="term" value="P:gene silencing by siRNA-directed DNA methylation"/>
    <property type="evidence" value="ECO:0007669"/>
    <property type="project" value="InterPro"/>
</dbReference>
<evidence type="ECO:0000313" key="9">
    <source>
        <dbReference type="Proteomes" id="UP000250321"/>
    </source>
</evidence>
<dbReference type="GO" id="GO:0016787">
    <property type="term" value="F:hydrolase activity"/>
    <property type="evidence" value="ECO:0007669"/>
    <property type="project" value="UniProtKB-KW"/>
</dbReference>
<dbReference type="OrthoDB" id="2020972at2759"/>
<dbReference type="EMBL" id="PJQY01000354">
    <property type="protein sequence ID" value="PQQ12428.1"/>
    <property type="molecule type" value="Genomic_DNA"/>
</dbReference>
<evidence type="ECO:0000256" key="1">
    <source>
        <dbReference type="ARBA" id="ARBA00004123"/>
    </source>
</evidence>
<dbReference type="PANTHER" id="PTHR45821:SF5">
    <property type="entry name" value="SNF2 DOMAIN-CONTAINING PROTEIN CLASSY 4"/>
    <property type="match status" value="1"/>
</dbReference>